<evidence type="ECO:0000259" key="13">
    <source>
        <dbReference type="PROSITE" id="PS50803"/>
    </source>
</evidence>
<evidence type="ECO:0000256" key="9">
    <source>
        <dbReference type="PROSITE-ProRule" id="PRU00108"/>
    </source>
</evidence>
<feature type="compositionally biased region" description="Low complexity" evidence="11">
    <location>
        <begin position="150"/>
        <end position="165"/>
    </location>
</feature>
<evidence type="ECO:0000256" key="5">
    <source>
        <dbReference type="ARBA" id="ARBA00023125"/>
    </source>
</evidence>
<dbReference type="CDD" id="cd00086">
    <property type="entry name" value="homeodomain"/>
    <property type="match status" value="1"/>
</dbReference>
<dbReference type="InterPro" id="IPR017970">
    <property type="entry name" value="Homeobox_CS"/>
</dbReference>
<evidence type="ECO:0000256" key="4">
    <source>
        <dbReference type="ARBA" id="ARBA00023015"/>
    </source>
</evidence>
<dbReference type="PROSITE" id="PS50071">
    <property type="entry name" value="HOMEOBOX_2"/>
    <property type="match status" value="1"/>
</dbReference>
<dbReference type="PANTHER" id="PTHR46271">
    <property type="entry name" value="HOMEOBOX PROTEIN, PUTATIVE-RELATED"/>
    <property type="match status" value="1"/>
</dbReference>
<dbReference type="InterPro" id="IPR009057">
    <property type="entry name" value="Homeodomain-like_sf"/>
</dbReference>
<dbReference type="Proteomes" id="UP000694556">
    <property type="component" value="Chromosome Z"/>
</dbReference>
<feature type="compositionally biased region" description="Low complexity" evidence="11">
    <location>
        <begin position="13"/>
        <end position="24"/>
    </location>
</feature>
<dbReference type="SUPFAM" id="SSF46689">
    <property type="entry name" value="Homeodomain-like"/>
    <property type="match status" value="1"/>
</dbReference>
<keyword evidence="3" id="KW-0217">Developmental protein</keyword>
<dbReference type="PROSITE" id="PS50803">
    <property type="entry name" value="OAR"/>
    <property type="match status" value="1"/>
</dbReference>
<evidence type="ECO:0000256" key="6">
    <source>
        <dbReference type="ARBA" id="ARBA00023155"/>
    </source>
</evidence>
<feature type="compositionally biased region" description="Low complexity" evidence="11">
    <location>
        <begin position="309"/>
        <end position="328"/>
    </location>
</feature>
<feature type="compositionally biased region" description="Low complexity" evidence="11">
    <location>
        <begin position="289"/>
        <end position="302"/>
    </location>
</feature>
<sequence length="562" mass="58182">MKTASAAEAPSKGAGQAWAGAAGATSVVCGGAPGASAPGPSSALPASGPRAPGPAVPGRSPRLSHDGFRRRSAGRGAAAAGPGGAPGQGRLRRQRGAAQPRLGWRRPVPSGAGGAGRGGGSGGAGGGPEGRGVSGRRRRGPGDALPPRQAGAARGLAFPLARRPPALLPRPKEASPPGGAVPELPAPPRGRAGAPPRRDPGPAAPCTRPAPRSPWPRAPSRCRLRRRAAPGGTRRGCTASRPSWASPRRTASSAPSRPTAAPAAPRKRTSGVRGTGSPRCPGSRRRPSARAAPSASKVSAAGEGRRVPGGRAALPAPRGGPGRAVALPLTRLSPPAEPYCPGSASPELPAGGGEGKPSDEEQPKKKHRRNRTTFTTYQLHELERAFEKSHYPDVYSREELAMKVNLPEVRVQVWFQNRRAKWRRQEKLEVTSMKLQDSPILSFNRSPQATPMGPLSSSLPLETWLSPPVPSGTALQSLPGFVASPQSLPGSYTPPPFLNSPAVTHALQPLGAMGPPPPYQCGATFVDKFPLDEEDPRNTSIAALRMKAKEHIQSIGKPWQTI</sequence>
<dbReference type="GO" id="GO:0000981">
    <property type="term" value="F:DNA-binding transcription factor activity, RNA polymerase II-specific"/>
    <property type="evidence" value="ECO:0007669"/>
    <property type="project" value="InterPro"/>
</dbReference>
<evidence type="ECO:0000259" key="12">
    <source>
        <dbReference type="PROSITE" id="PS50071"/>
    </source>
</evidence>
<evidence type="ECO:0000256" key="1">
    <source>
        <dbReference type="ARBA" id="ARBA00004123"/>
    </source>
</evidence>
<reference evidence="14" key="2">
    <citation type="submission" date="2025-08" db="UniProtKB">
        <authorList>
            <consortium name="Ensembl"/>
        </authorList>
    </citation>
    <scope>IDENTIFICATION</scope>
</reference>
<dbReference type="PANTHER" id="PTHR46271:SF3">
    <property type="entry name" value="RETINAL HOMEOBOX PROTEIN RX"/>
    <property type="match status" value="1"/>
</dbReference>
<comment type="subcellular location">
    <subcellularLocation>
        <location evidence="1 9 10">Nucleus</location>
    </subcellularLocation>
</comment>
<keyword evidence="8 9" id="KW-0539">Nucleus</keyword>
<dbReference type="AlphaFoldDB" id="A0A8C3C1U7"/>
<dbReference type="FunFam" id="1.10.10.60:FF:000071">
    <property type="entry name" value="Retinal homeobox gene 2"/>
    <property type="match status" value="1"/>
</dbReference>
<keyword evidence="15" id="KW-1185">Reference proteome</keyword>
<dbReference type="SMART" id="SM00389">
    <property type="entry name" value="HOX"/>
    <property type="match status" value="1"/>
</dbReference>
<dbReference type="InterPro" id="IPR001356">
    <property type="entry name" value="HD"/>
</dbReference>
<dbReference type="PROSITE" id="PS00027">
    <property type="entry name" value="HOMEOBOX_1"/>
    <property type="match status" value="1"/>
</dbReference>
<protein>
    <recommendedName>
        <fullName evidence="16">Retina and anterior neural fold homeobox</fullName>
    </recommendedName>
</protein>
<keyword evidence="5 9" id="KW-0238">DNA-binding</keyword>
<dbReference type="GO" id="GO:0045944">
    <property type="term" value="P:positive regulation of transcription by RNA polymerase II"/>
    <property type="evidence" value="ECO:0007669"/>
    <property type="project" value="InterPro"/>
</dbReference>
<accession>A0A8C3C1U7</accession>
<dbReference type="InterPro" id="IPR003654">
    <property type="entry name" value="OAR_dom"/>
</dbReference>
<evidence type="ECO:0000256" key="11">
    <source>
        <dbReference type="SAM" id="MobiDB-lite"/>
    </source>
</evidence>
<feature type="compositionally biased region" description="Low complexity" evidence="11">
    <location>
        <begin position="229"/>
        <end position="264"/>
    </location>
</feature>
<reference evidence="14" key="1">
    <citation type="submission" date="2018-09" db="EMBL/GenBank/DDBJ databases">
        <title>Common duck and Muscovy duck high density SNP chip.</title>
        <authorList>
            <person name="Vignal A."/>
            <person name="Thebault N."/>
            <person name="Warren W.C."/>
        </authorList>
    </citation>
    <scope>NUCLEOTIDE SEQUENCE [LARGE SCALE GENOMIC DNA]</scope>
</reference>
<feature type="compositionally biased region" description="Low complexity" evidence="11">
    <location>
        <begin position="96"/>
        <end position="110"/>
    </location>
</feature>
<evidence type="ECO:0000256" key="2">
    <source>
        <dbReference type="ARBA" id="ARBA00006503"/>
    </source>
</evidence>
<keyword evidence="6 9" id="KW-0371">Homeobox</keyword>
<feature type="DNA-binding region" description="Homeobox" evidence="9">
    <location>
        <begin position="367"/>
        <end position="426"/>
    </location>
</feature>
<dbReference type="Pfam" id="PF03826">
    <property type="entry name" value="OAR"/>
    <property type="match status" value="1"/>
</dbReference>
<evidence type="ECO:0000313" key="14">
    <source>
        <dbReference type="Ensembl" id="ENSCMMP00000014355.1"/>
    </source>
</evidence>
<organism evidence="14 15">
    <name type="scientific">Cairina moschata</name>
    <name type="common">Muscovy duck</name>
    <dbReference type="NCBI Taxonomy" id="8855"/>
    <lineage>
        <taxon>Eukaryota</taxon>
        <taxon>Metazoa</taxon>
        <taxon>Chordata</taxon>
        <taxon>Craniata</taxon>
        <taxon>Vertebrata</taxon>
        <taxon>Euteleostomi</taxon>
        <taxon>Archelosauria</taxon>
        <taxon>Archosauria</taxon>
        <taxon>Dinosauria</taxon>
        <taxon>Saurischia</taxon>
        <taxon>Theropoda</taxon>
        <taxon>Coelurosauria</taxon>
        <taxon>Aves</taxon>
        <taxon>Neognathae</taxon>
        <taxon>Galloanserae</taxon>
        <taxon>Anseriformes</taxon>
        <taxon>Anatidae</taxon>
        <taxon>Anatinae</taxon>
        <taxon>Cairina</taxon>
    </lineage>
</organism>
<feature type="region of interest" description="Disordered" evidence="11">
    <location>
        <begin position="1"/>
        <end position="371"/>
    </location>
</feature>
<dbReference type="Gene3D" id="1.10.10.60">
    <property type="entry name" value="Homeodomain-like"/>
    <property type="match status" value="1"/>
</dbReference>
<keyword evidence="4" id="KW-0805">Transcription regulation</keyword>
<proteinExistence type="inferred from homology"/>
<evidence type="ECO:0000256" key="3">
    <source>
        <dbReference type="ARBA" id="ARBA00022473"/>
    </source>
</evidence>
<dbReference type="GO" id="GO:0005634">
    <property type="term" value="C:nucleus"/>
    <property type="evidence" value="ECO:0007669"/>
    <property type="project" value="UniProtKB-SubCell"/>
</dbReference>
<keyword evidence="7" id="KW-0804">Transcription</keyword>
<feature type="domain" description="OAR" evidence="13">
    <location>
        <begin position="539"/>
        <end position="552"/>
    </location>
</feature>
<dbReference type="InterPro" id="IPR043562">
    <property type="entry name" value="RAX/RAX2"/>
</dbReference>
<comment type="similarity">
    <text evidence="2">Belongs to the paired homeobox family. Bicoid subfamily.</text>
</comment>
<evidence type="ECO:0000256" key="10">
    <source>
        <dbReference type="RuleBase" id="RU000682"/>
    </source>
</evidence>
<reference evidence="14" key="3">
    <citation type="submission" date="2025-09" db="UniProtKB">
        <authorList>
            <consortium name="Ensembl"/>
        </authorList>
    </citation>
    <scope>IDENTIFICATION</scope>
</reference>
<dbReference type="GO" id="GO:0000978">
    <property type="term" value="F:RNA polymerase II cis-regulatory region sequence-specific DNA binding"/>
    <property type="evidence" value="ECO:0007669"/>
    <property type="project" value="TreeGrafter"/>
</dbReference>
<dbReference type="Ensembl" id="ENSCMMT00000015818.1">
    <property type="protein sequence ID" value="ENSCMMP00000014355.1"/>
    <property type="gene ID" value="ENSCMMG00000009158.1"/>
</dbReference>
<evidence type="ECO:0000313" key="15">
    <source>
        <dbReference type="Proteomes" id="UP000694556"/>
    </source>
</evidence>
<feature type="domain" description="Homeobox" evidence="12">
    <location>
        <begin position="365"/>
        <end position="425"/>
    </location>
</feature>
<evidence type="ECO:0000256" key="7">
    <source>
        <dbReference type="ARBA" id="ARBA00023163"/>
    </source>
</evidence>
<dbReference type="Pfam" id="PF00046">
    <property type="entry name" value="Homeodomain"/>
    <property type="match status" value="1"/>
</dbReference>
<name>A0A8C3C1U7_CAIMO</name>
<feature type="compositionally biased region" description="Low complexity" evidence="11">
    <location>
        <begin position="34"/>
        <end position="50"/>
    </location>
</feature>
<evidence type="ECO:0000256" key="8">
    <source>
        <dbReference type="ARBA" id="ARBA00023242"/>
    </source>
</evidence>
<feature type="compositionally biased region" description="Gly residues" evidence="11">
    <location>
        <begin position="111"/>
        <end position="133"/>
    </location>
</feature>
<evidence type="ECO:0008006" key="16">
    <source>
        <dbReference type="Google" id="ProtNLM"/>
    </source>
</evidence>